<keyword evidence="1 10" id="KW-1003">Cell membrane</keyword>
<dbReference type="CDD" id="cd03785">
    <property type="entry name" value="GT28_MurG"/>
    <property type="match status" value="1"/>
</dbReference>
<dbReference type="PANTHER" id="PTHR21015:SF22">
    <property type="entry name" value="GLYCOSYLTRANSFERASE"/>
    <property type="match status" value="1"/>
</dbReference>
<protein>
    <recommendedName>
        <fullName evidence="10">UDP-N-acetylglucosamine--N-acetylmuramyl-(pentapeptide) pyrophosphoryl-undecaprenol N-acetylglucosamine transferase</fullName>
        <ecNumber evidence="10">2.4.1.227</ecNumber>
    </recommendedName>
    <alternativeName>
        <fullName evidence="10">Undecaprenyl-PP-MurNAc-pentapeptide-UDPGlcNAc GlcNAc transferase</fullName>
    </alternativeName>
</protein>
<comment type="pathway">
    <text evidence="10">Cell wall biogenesis; peptidoglycan biosynthesis.</text>
</comment>
<evidence type="ECO:0000313" key="14">
    <source>
        <dbReference type="Proteomes" id="UP001595715"/>
    </source>
</evidence>
<evidence type="ECO:0000259" key="11">
    <source>
        <dbReference type="Pfam" id="PF03033"/>
    </source>
</evidence>
<evidence type="ECO:0000256" key="6">
    <source>
        <dbReference type="ARBA" id="ARBA00022984"/>
    </source>
</evidence>
<dbReference type="Pfam" id="PF03033">
    <property type="entry name" value="Glyco_transf_28"/>
    <property type="match status" value="1"/>
</dbReference>
<evidence type="ECO:0000256" key="2">
    <source>
        <dbReference type="ARBA" id="ARBA00022618"/>
    </source>
</evidence>
<dbReference type="InterPro" id="IPR007235">
    <property type="entry name" value="Glyco_trans_28_C"/>
</dbReference>
<dbReference type="HAMAP" id="MF_00033">
    <property type="entry name" value="MurG"/>
    <property type="match status" value="1"/>
</dbReference>
<comment type="subcellular location">
    <subcellularLocation>
        <location evidence="10">Cell membrane</location>
        <topology evidence="10">Peripheral membrane protein</topology>
        <orientation evidence="10">Cytoplasmic side</orientation>
    </subcellularLocation>
</comment>
<accession>A0ABV8KDD5</accession>
<dbReference type="Pfam" id="PF04101">
    <property type="entry name" value="Glyco_tran_28_C"/>
    <property type="match status" value="1"/>
</dbReference>
<comment type="catalytic activity">
    <reaction evidence="10">
        <text>di-trans,octa-cis-undecaprenyl diphospho-N-acetyl-alpha-D-muramoyl-L-alanyl-D-glutamyl-meso-2,6-diaminopimeloyl-D-alanyl-D-alanine + UDP-N-acetyl-alpha-D-glucosamine = di-trans,octa-cis-undecaprenyl diphospho-[N-acetyl-alpha-D-glucosaminyl-(1-&gt;4)]-N-acetyl-alpha-D-muramoyl-L-alanyl-D-glutamyl-meso-2,6-diaminopimeloyl-D-alanyl-D-alanine + UDP + H(+)</text>
        <dbReference type="Rhea" id="RHEA:31227"/>
        <dbReference type="ChEBI" id="CHEBI:15378"/>
        <dbReference type="ChEBI" id="CHEBI:57705"/>
        <dbReference type="ChEBI" id="CHEBI:58223"/>
        <dbReference type="ChEBI" id="CHEBI:61387"/>
        <dbReference type="ChEBI" id="CHEBI:61388"/>
        <dbReference type="EC" id="2.4.1.227"/>
    </reaction>
</comment>
<comment type="caution">
    <text evidence="13">The sequence shown here is derived from an EMBL/GenBank/DDBJ whole genome shotgun (WGS) entry which is preliminary data.</text>
</comment>
<comment type="function">
    <text evidence="10">Cell wall formation. Catalyzes the transfer of a GlcNAc subunit on undecaprenyl-pyrophosphoryl-MurNAc-pentapeptide (lipid intermediate I) to form undecaprenyl-pyrophosphoryl-MurNAc-(pentapeptide)GlcNAc (lipid intermediate II).</text>
</comment>
<reference evidence="14" key="1">
    <citation type="journal article" date="2019" name="Int. J. Syst. Evol. Microbiol.">
        <title>The Global Catalogue of Microorganisms (GCM) 10K type strain sequencing project: providing services to taxonomists for standard genome sequencing and annotation.</title>
        <authorList>
            <consortium name="The Broad Institute Genomics Platform"/>
            <consortium name="The Broad Institute Genome Sequencing Center for Infectious Disease"/>
            <person name="Wu L."/>
            <person name="Ma J."/>
        </authorList>
    </citation>
    <scope>NUCLEOTIDE SEQUENCE [LARGE SCALE GENOMIC DNA]</scope>
    <source>
        <strain evidence="14">IBRC-M 10987</strain>
    </source>
</reference>
<comment type="similarity">
    <text evidence="10">Belongs to the glycosyltransferase 28 family. MurG subfamily.</text>
</comment>
<sequence length="381" mass="40344">MRIVLTGGGSGAHVYPALAIGRQLLEEERGSEVLYIGSKRGAEAAIVPSSPMRFETVDEVRVGRRLSLSHARGLIRFIRGVRRSKTLLREFKPDVVVGTGGSVSGPVIYAAAKLGIPTLLHEQNAAPGRANAALSRYADVVAVSFKDSADSFKGARRVLATGNPCAANVLCANRIKGYASLGIPPGSVIALVYGGSRGSKTINDAMVDMAPLLQRLPNVHFVFVTGESYYEGTMARMKRVLPALSNYIHVQPYLHNMPDVLAATTIAVCRSGASALAELTALGIPAILVPSPNSANHRQIANASSMVEAGAAEMVAERELNGADLFARLQALLQDGDRLARMGAAALEMGEPRSAALLVSEIRKLANIRKAMEMGDCHTPV</sequence>
<keyword evidence="14" id="KW-1185">Reference proteome</keyword>
<proteinExistence type="inferred from homology"/>
<dbReference type="RefSeq" id="WP_377722464.1">
    <property type="nucleotide sequence ID" value="NZ_JBHSAM010000036.1"/>
</dbReference>
<feature type="binding site" evidence="10">
    <location>
        <position position="299"/>
    </location>
    <ligand>
        <name>UDP-N-acetyl-alpha-D-glucosamine</name>
        <dbReference type="ChEBI" id="CHEBI:57705"/>
    </ligand>
</feature>
<feature type="domain" description="Glycosyl transferase family 28 C-terminal" evidence="12">
    <location>
        <begin position="190"/>
        <end position="352"/>
    </location>
</feature>
<dbReference type="EMBL" id="JBHSAM010000036">
    <property type="protein sequence ID" value="MFC4103912.1"/>
    <property type="molecule type" value="Genomic_DNA"/>
</dbReference>
<evidence type="ECO:0000313" key="13">
    <source>
        <dbReference type="EMBL" id="MFC4103912.1"/>
    </source>
</evidence>
<dbReference type="NCBIfam" id="TIGR01133">
    <property type="entry name" value="murG"/>
    <property type="match status" value="1"/>
</dbReference>
<keyword evidence="3 10" id="KW-0328">Glycosyltransferase</keyword>
<evidence type="ECO:0000256" key="4">
    <source>
        <dbReference type="ARBA" id="ARBA00022679"/>
    </source>
</evidence>
<keyword evidence="9 10" id="KW-0961">Cell wall biogenesis/degradation</keyword>
<dbReference type="EC" id="2.4.1.227" evidence="10"/>
<gene>
    <name evidence="10 13" type="primary">murG</name>
    <name evidence="13" type="ORF">ACFOZ8_30270</name>
</gene>
<evidence type="ECO:0000256" key="1">
    <source>
        <dbReference type="ARBA" id="ARBA00022475"/>
    </source>
</evidence>
<evidence type="ECO:0000256" key="8">
    <source>
        <dbReference type="ARBA" id="ARBA00023306"/>
    </source>
</evidence>
<evidence type="ECO:0000259" key="12">
    <source>
        <dbReference type="Pfam" id="PF04101"/>
    </source>
</evidence>
<keyword evidence="6 10" id="KW-0573">Peptidoglycan synthesis</keyword>
<evidence type="ECO:0000256" key="10">
    <source>
        <dbReference type="HAMAP-Rule" id="MF_00033"/>
    </source>
</evidence>
<comment type="caution">
    <text evidence="10">Lacks conserved residue(s) required for the propagation of feature annotation.</text>
</comment>
<dbReference type="InterPro" id="IPR006009">
    <property type="entry name" value="GlcNAc_MurG"/>
</dbReference>
<feature type="binding site" evidence="10">
    <location>
        <position position="196"/>
    </location>
    <ligand>
        <name>UDP-N-acetyl-alpha-D-glucosamine</name>
        <dbReference type="ChEBI" id="CHEBI:57705"/>
    </ligand>
</feature>
<feature type="binding site" evidence="10">
    <location>
        <position position="124"/>
    </location>
    <ligand>
        <name>UDP-N-acetyl-alpha-D-glucosamine</name>
        <dbReference type="ChEBI" id="CHEBI:57705"/>
    </ligand>
</feature>
<dbReference type="SUPFAM" id="SSF53756">
    <property type="entry name" value="UDP-Glycosyltransferase/glycogen phosphorylase"/>
    <property type="match status" value="1"/>
</dbReference>
<keyword evidence="8 10" id="KW-0131">Cell cycle</keyword>
<evidence type="ECO:0000256" key="5">
    <source>
        <dbReference type="ARBA" id="ARBA00022960"/>
    </source>
</evidence>
<evidence type="ECO:0000256" key="3">
    <source>
        <dbReference type="ARBA" id="ARBA00022676"/>
    </source>
</evidence>
<dbReference type="GO" id="GO:0016757">
    <property type="term" value="F:glycosyltransferase activity"/>
    <property type="evidence" value="ECO:0007669"/>
    <property type="project" value="UniProtKB-KW"/>
</dbReference>
<keyword evidence="2 10" id="KW-0132">Cell division</keyword>
<evidence type="ECO:0000256" key="9">
    <source>
        <dbReference type="ARBA" id="ARBA00023316"/>
    </source>
</evidence>
<keyword evidence="4 10" id="KW-0808">Transferase</keyword>
<name>A0ABV8KDD5_9BACL</name>
<dbReference type="Proteomes" id="UP001595715">
    <property type="component" value="Unassembled WGS sequence"/>
</dbReference>
<keyword evidence="7 10" id="KW-0472">Membrane</keyword>
<evidence type="ECO:0000256" key="7">
    <source>
        <dbReference type="ARBA" id="ARBA00023136"/>
    </source>
</evidence>
<dbReference type="InterPro" id="IPR004276">
    <property type="entry name" value="GlycoTrans_28_N"/>
</dbReference>
<organism evidence="13 14">
    <name type="scientific">Paenibacillus xanthanilyticus</name>
    <dbReference type="NCBI Taxonomy" id="1783531"/>
    <lineage>
        <taxon>Bacteria</taxon>
        <taxon>Bacillati</taxon>
        <taxon>Bacillota</taxon>
        <taxon>Bacilli</taxon>
        <taxon>Bacillales</taxon>
        <taxon>Paenibacillaceae</taxon>
        <taxon>Paenibacillus</taxon>
    </lineage>
</organism>
<feature type="domain" description="Glycosyltransferase family 28 N-terminal" evidence="11">
    <location>
        <begin position="3"/>
        <end position="142"/>
    </location>
</feature>
<dbReference type="PANTHER" id="PTHR21015">
    <property type="entry name" value="UDP-N-ACETYLGLUCOSAMINE--N-ACETYLMURAMYL-(PENTAPEPTIDE) PYROPHOSPHORYL-UNDECAPRENOL N-ACETYLGLUCOSAMINE TRANSFERASE 1"/>
    <property type="match status" value="1"/>
</dbReference>
<keyword evidence="5 10" id="KW-0133">Cell shape</keyword>
<dbReference type="Gene3D" id="3.40.50.2000">
    <property type="entry name" value="Glycogen Phosphorylase B"/>
    <property type="match status" value="2"/>
</dbReference>